<keyword evidence="5" id="KW-0413">Isomerase</keyword>
<dbReference type="GO" id="GO:0050178">
    <property type="term" value="F:phenylpyruvate tautomerase activity"/>
    <property type="evidence" value="ECO:0007669"/>
    <property type="project" value="UniProtKB-EC"/>
</dbReference>
<dbReference type="InterPro" id="IPR001398">
    <property type="entry name" value="Macrophage_inhib_fac"/>
</dbReference>
<feature type="region of interest" description="Disordered" evidence="13">
    <location>
        <begin position="351"/>
        <end position="370"/>
    </location>
</feature>
<comment type="catalytic activity">
    <reaction evidence="7">
        <text>L-dopachrome = 5,6-dihydroxyindole-2-carboxylate</text>
        <dbReference type="Rhea" id="RHEA:13041"/>
        <dbReference type="ChEBI" id="CHEBI:16875"/>
        <dbReference type="ChEBI" id="CHEBI:57509"/>
        <dbReference type="EC" id="5.3.3.12"/>
    </reaction>
</comment>
<evidence type="ECO:0000313" key="14">
    <source>
        <dbReference type="EMBL" id="CAF9931093.1"/>
    </source>
</evidence>
<evidence type="ECO:0000256" key="5">
    <source>
        <dbReference type="ARBA" id="ARBA00023235"/>
    </source>
</evidence>
<dbReference type="InterPro" id="IPR014347">
    <property type="entry name" value="Tautomerase/MIF_sf"/>
</dbReference>
<evidence type="ECO:0000256" key="7">
    <source>
        <dbReference type="ARBA" id="ARBA00036823"/>
    </source>
</evidence>
<dbReference type="EC" id="5.3.2.1" evidence="9"/>
<sequence>MSSEASISTCLSTITEMNLDEPNKIDTEITLVESESQSQTEPKQGEEQTVDHSALKSAIHAIMSDSQLSPQTDSLREIGGQNPEDGQLRTYQQFKESQMRAQYYNQAFAVREQPNAMRDRLMKTSILTAEIKTNVIASISQLQSIQDELTFLTTMSSFLAARYNRPESSVLITLHHSACMLFGGSFDPAYLFTISAVSEQVKPTMNRRNTALIQQFLAEELLVPAERGVLRFHALAEENIANGGMTLAAEISQDTKLSRTGSASKEAQTGFGLTKRLSSRTKRISTRLSPQQTRRMKDDTSIPPTTPTSPGPGIGLKLGSTAGHNRSTSDATTSSDPEIDVLKGGLAQINQKTQASISSKKSSFFRKLKA</sequence>
<evidence type="ECO:0000256" key="11">
    <source>
        <dbReference type="ARBA" id="ARBA00041912"/>
    </source>
</evidence>
<evidence type="ECO:0000256" key="9">
    <source>
        <dbReference type="ARBA" id="ARBA00039086"/>
    </source>
</evidence>
<proteinExistence type="inferred from homology"/>
<reference evidence="14" key="1">
    <citation type="submission" date="2021-03" db="EMBL/GenBank/DDBJ databases">
        <authorList>
            <person name="Tagirdzhanova G."/>
        </authorList>
    </citation>
    <scope>NUCLEOTIDE SEQUENCE</scope>
</reference>
<keyword evidence="3" id="KW-0202">Cytokine</keyword>
<evidence type="ECO:0000256" key="10">
    <source>
        <dbReference type="ARBA" id="ARBA00041631"/>
    </source>
</evidence>
<evidence type="ECO:0000256" key="13">
    <source>
        <dbReference type="SAM" id="MobiDB-lite"/>
    </source>
</evidence>
<organism evidence="14 15">
    <name type="scientific">Gomphillus americanus</name>
    <dbReference type="NCBI Taxonomy" id="1940652"/>
    <lineage>
        <taxon>Eukaryota</taxon>
        <taxon>Fungi</taxon>
        <taxon>Dikarya</taxon>
        <taxon>Ascomycota</taxon>
        <taxon>Pezizomycotina</taxon>
        <taxon>Lecanoromycetes</taxon>
        <taxon>OSLEUM clade</taxon>
        <taxon>Ostropomycetidae</taxon>
        <taxon>Ostropales</taxon>
        <taxon>Graphidaceae</taxon>
        <taxon>Gomphilloideae</taxon>
        <taxon>Gomphillus</taxon>
    </lineage>
</organism>
<evidence type="ECO:0000256" key="12">
    <source>
        <dbReference type="ARBA" id="ARBA00042730"/>
    </source>
</evidence>
<evidence type="ECO:0000256" key="4">
    <source>
        <dbReference type="ARBA" id="ARBA00022525"/>
    </source>
</evidence>
<dbReference type="EMBL" id="CAJPDQ010000037">
    <property type="protein sequence ID" value="CAF9931093.1"/>
    <property type="molecule type" value="Genomic_DNA"/>
</dbReference>
<feature type="compositionally biased region" description="Low complexity" evidence="13">
    <location>
        <begin position="352"/>
        <end position="362"/>
    </location>
</feature>
<comment type="caution">
    <text evidence="14">The sequence shown here is derived from an EMBL/GenBank/DDBJ whole genome shotgun (WGS) entry which is preliminary data.</text>
</comment>
<dbReference type="GO" id="GO:0005576">
    <property type="term" value="C:extracellular region"/>
    <property type="evidence" value="ECO:0007669"/>
    <property type="project" value="UniProtKB-SubCell"/>
</dbReference>
<feature type="compositionally biased region" description="Polar residues" evidence="13">
    <location>
        <begin position="258"/>
        <end position="267"/>
    </location>
</feature>
<evidence type="ECO:0000313" key="15">
    <source>
        <dbReference type="Proteomes" id="UP000664169"/>
    </source>
</evidence>
<dbReference type="OrthoDB" id="255819at2759"/>
<gene>
    <name evidence="14" type="ORF">GOMPHAMPRED_005828</name>
</gene>
<dbReference type="Pfam" id="PF01187">
    <property type="entry name" value="MIF"/>
    <property type="match status" value="1"/>
</dbReference>
<name>A0A8H3G0S6_9LECA</name>
<dbReference type="Gene3D" id="3.30.429.10">
    <property type="entry name" value="Macrophage Migration Inhibitory Factor"/>
    <property type="match status" value="1"/>
</dbReference>
<evidence type="ECO:0000256" key="8">
    <source>
        <dbReference type="ARBA" id="ARBA00038932"/>
    </source>
</evidence>
<evidence type="ECO:0000256" key="3">
    <source>
        <dbReference type="ARBA" id="ARBA00022514"/>
    </source>
</evidence>
<evidence type="ECO:0000256" key="6">
    <source>
        <dbReference type="ARBA" id="ARBA00036735"/>
    </source>
</evidence>
<feature type="compositionally biased region" description="Polar residues" evidence="13">
    <location>
        <begin position="322"/>
        <end position="336"/>
    </location>
</feature>
<feature type="region of interest" description="Disordered" evidence="13">
    <location>
        <begin position="258"/>
        <end position="338"/>
    </location>
</feature>
<dbReference type="PANTHER" id="PTHR11954">
    <property type="entry name" value="D-DOPACHROME DECARBOXYLASE"/>
    <property type="match status" value="1"/>
</dbReference>
<dbReference type="AlphaFoldDB" id="A0A8H3G0S6"/>
<dbReference type="Proteomes" id="UP000664169">
    <property type="component" value="Unassembled WGS sequence"/>
</dbReference>
<comment type="catalytic activity">
    <reaction evidence="6">
        <text>3-phenylpyruvate = enol-phenylpyruvate</text>
        <dbReference type="Rhea" id="RHEA:17097"/>
        <dbReference type="ChEBI" id="CHEBI:16815"/>
        <dbReference type="ChEBI" id="CHEBI:18005"/>
        <dbReference type="EC" id="5.3.2.1"/>
    </reaction>
</comment>
<dbReference type="EC" id="5.3.3.12" evidence="8"/>
<dbReference type="SUPFAM" id="SSF55331">
    <property type="entry name" value="Tautomerase/MIF"/>
    <property type="match status" value="1"/>
</dbReference>
<protein>
    <recommendedName>
        <fullName evidence="12">L-dopachrome isomerase</fullName>
        <ecNumber evidence="9">5.3.2.1</ecNumber>
        <ecNumber evidence="8">5.3.3.12</ecNumber>
    </recommendedName>
    <alternativeName>
        <fullName evidence="10">L-dopachrome tautomerase</fullName>
    </alternativeName>
    <alternativeName>
        <fullName evidence="11">Phenylpyruvate tautomerase</fullName>
    </alternativeName>
</protein>
<comment type="similarity">
    <text evidence="2">Belongs to the MIF family.</text>
</comment>
<keyword evidence="4" id="KW-0964">Secreted</keyword>
<dbReference type="PANTHER" id="PTHR11954:SF6">
    <property type="entry name" value="MACROPHAGE MIGRATION INHIBITORY FACTOR"/>
    <property type="match status" value="1"/>
</dbReference>
<feature type="region of interest" description="Disordered" evidence="13">
    <location>
        <begin position="66"/>
        <end position="86"/>
    </location>
</feature>
<evidence type="ECO:0000256" key="1">
    <source>
        <dbReference type="ARBA" id="ARBA00004613"/>
    </source>
</evidence>
<evidence type="ECO:0000256" key="2">
    <source>
        <dbReference type="ARBA" id="ARBA00005851"/>
    </source>
</evidence>
<dbReference type="GO" id="GO:0004167">
    <property type="term" value="F:dopachrome isomerase activity"/>
    <property type="evidence" value="ECO:0007669"/>
    <property type="project" value="UniProtKB-EC"/>
</dbReference>
<comment type="subcellular location">
    <subcellularLocation>
        <location evidence="1">Secreted</location>
    </subcellularLocation>
</comment>
<keyword evidence="15" id="KW-1185">Reference proteome</keyword>
<accession>A0A8H3G0S6</accession>